<organism evidence="3 4">
    <name type="scientific">Maudiozyma humilis</name>
    <name type="common">Sour dough yeast</name>
    <name type="synonym">Kazachstania humilis</name>
    <dbReference type="NCBI Taxonomy" id="51915"/>
    <lineage>
        <taxon>Eukaryota</taxon>
        <taxon>Fungi</taxon>
        <taxon>Dikarya</taxon>
        <taxon>Ascomycota</taxon>
        <taxon>Saccharomycotina</taxon>
        <taxon>Saccharomycetes</taxon>
        <taxon>Saccharomycetales</taxon>
        <taxon>Saccharomycetaceae</taxon>
        <taxon>Maudiozyma</taxon>
    </lineage>
</organism>
<dbReference type="GO" id="GO:0046983">
    <property type="term" value="F:protein dimerization activity"/>
    <property type="evidence" value="ECO:0007669"/>
    <property type="project" value="InterPro"/>
</dbReference>
<evidence type="ECO:0000259" key="2">
    <source>
        <dbReference type="PROSITE" id="PS50888"/>
    </source>
</evidence>
<name>A0AAV5RXX3_MAUHU</name>
<feature type="region of interest" description="Disordered" evidence="1">
    <location>
        <begin position="138"/>
        <end position="164"/>
    </location>
</feature>
<feature type="compositionally biased region" description="Basic residues" evidence="1">
    <location>
        <begin position="16"/>
        <end position="30"/>
    </location>
</feature>
<proteinExistence type="predicted"/>
<evidence type="ECO:0000256" key="1">
    <source>
        <dbReference type="SAM" id="MobiDB-lite"/>
    </source>
</evidence>
<feature type="region of interest" description="Disordered" evidence="1">
    <location>
        <begin position="296"/>
        <end position="316"/>
    </location>
</feature>
<protein>
    <submittedName>
        <fullName evidence="3">Ino2 protein</fullName>
    </submittedName>
</protein>
<dbReference type="Proteomes" id="UP001377567">
    <property type="component" value="Unassembled WGS sequence"/>
</dbReference>
<dbReference type="Pfam" id="PF23179">
    <property type="entry name" value="bHLH_INO2"/>
    <property type="match status" value="1"/>
</dbReference>
<feature type="domain" description="BHLH" evidence="2">
    <location>
        <begin position="417"/>
        <end position="471"/>
    </location>
</feature>
<feature type="region of interest" description="Disordered" evidence="1">
    <location>
        <begin position="365"/>
        <end position="387"/>
    </location>
</feature>
<evidence type="ECO:0000313" key="3">
    <source>
        <dbReference type="EMBL" id="GMM55571.1"/>
    </source>
</evidence>
<evidence type="ECO:0000313" key="4">
    <source>
        <dbReference type="Proteomes" id="UP001377567"/>
    </source>
</evidence>
<comment type="caution">
    <text evidence="3">The sequence shown here is derived from an EMBL/GenBank/DDBJ whole genome shotgun (WGS) entry which is preliminary data.</text>
</comment>
<sequence length="485" mass="54308">MTYEKRPLSSPDRESRHHNHHHNQGHKRQHLAGITDTHVVLDNLLDLDTDIDFETAYQLFSNFDNTHEKGFGLFDQHIPNDHAQHTQNGDTHNFNQEIRHGNTQLPASQSMLPETPNTAFLNEVANPLQGLSPLLNNTGKTPSLYPTTDLPALNSTSNSRQPPHIPNLNPLVPSQHIMDHMALQHLPNGTNILSPSPIMSPQFLNQPLHHTVQINQNMHELRNTAANKQLQHSHMPQMPFSPRIAEELLQHTGATHMPNSPNTQRNNDKLLSAFESTAIENFLDSLIDNQNAPFAEPEEGPMQVRSPRLNPAPVVPKTGPTDYMESAQDSTITTAIPFPETTQGTAIESSRGSIDTKQATESPAVIKLEDSEPGSITPTPFNIPKPRDYVPPSLELPDIIIPDSKIPPNIMGNEVKIKRWRHVQVEKVRRTHTKNSFEELTSMLSKEVGDKSKRVPKYLLLNAVVDDIKAILTANVELEKMINEK</sequence>
<reference evidence="3 4" key="1">
    <citation type="journal article" date="2023" name="Elife">
        <title>Identification of key yeast species and microbe-microbe interactions impacting larval growth of Drosophila in the wild.</title>
        <authorList>
            <person name="Mure A."/>
            <person name="Sugiura Y."/>
            <person name="Maeda R."/>
            <person name="Honda K."/>
            <person name="Sakurai N."/>
            <person name="Takahashi Y."/>
            <person name="Watada M."/>
            <person name="Katoh T."/>
            <person name="Gotoh A."/>
            <person name="Gotoh Y."/>
            <person name="Taniguchi I."/>
            <person name="Nakamura K."/>
            <person name="Hayashi T."/>
            <person name="Katayama T."/>
            <person name="Uemura T."/>
            <person name="Hattori Y."/>
        </authorList>
    </citation>
    <scope>NUCLEOTIDE SEQUENCE [LARGE SCALE GENOMIC DNA]</scope>
    <source>
        <strain evidence="3 4">KH-74</strain>
    </source>
</reference>
<dbReference type="EMBL" id="BTGD01000005">
    <property type="protein sequence ID" value="GMM55571.1"/>
    <property type="molecule type" value="Genomic_DNA"/>
</dbReference>
<dbReference type="PROSITE" id="PS50888">
    <property type="entry name" value="BHLH"/>
    <property type="match status" value="1"/>
</dbReference>
<dbReference type="AlphaFoldDB" id="A0AAV5RXX3"/>
<feature type="region of interest" description="Disordered" evidence="1">
    <location>
        <begin position="1"/>
        <end position="31"/>
    </location>
</feature>
<dbReference type="SUPFAM" id="SSF47459">
    <property type="entry name" value="HLH, helix-loop-helix DNA-binding domain"/>
    <property type="match status" value="1"/>
</dbReference>
<dbReference type="CDD" id="cd11388">
    <property type="entry name" value="bHLH_ScINO2_like"/>
    <property type="match status" value="1"/>
</dbReference>
<accession>A0AAV5RXX3</accession>
<dbReference type="InterPro" id="IPR036638">
    <property type="entry name" value="HLH_DNA-bd_sf"/>
</dbReference>
<keyword evidence="4" id="KW-1185">Reference proteome</keyword>
<dbReference type="InterPro" id="IPR057071">
    <property type="entry name" value="bHLH_INO2"/>
</dbReference>
<gene>
    <name evidence="3" type="ORF">DAKH74_021870</name>
</gene>
<dbReference type="InterPro" id="IPR011598">
    <property type="entry name" value="bHLH_dom"/>
</dbReference>
<feature type="compositionally biased region" description="Basic and acidic residues" evidence="1">
    <location>
        <begin position="1"/>
        <end position="15"/>
    </location>
</feature>